<protein>
    <submittedName>
        <fullName evidence="1">Uncharacterized protein</fullName>
    </submittedName>
</protein>
<proteinExistence type="predicted"/>
<dbReference type="EMBL" id="CAJOBB010020235">
    <property type="protein sequence ID" value="CAF4365959.1"/>
    <property type="molecule type" value="Genomic_DNA"/>
</dbReference>
<evidence type="ECO:0000313" key="1">
    <source>
        <dbReference type="EMBL" id="CAF4365959.1"/>
    </source>
</evidence>
<dbReference type="Proteomes" id="UP000663868">
    <property type="component" value="Unassembled WGS sequence"/>
</dbReference>
<organism evidence="1 2">
    <name type="scientific">Adineta steineri</name>
    <dbReference type="NCBI Taxonomy" id="433720"/>
    <lineage>
        <taxon>Eukaryota</taxon>
        <taxon>Metazoa</taxon>
        <taxon>Spiralia</taxon>
        <taxon>Gnathifera</taxon>
        <taxon>Rotifera</taxon>
        <taxon>Eurotatoria</taxon>
        <taxon>Bdelloidea</taxon>
        <taxon>Adinetida</taxon>
        <taxon>Adinetidae</taxon>
        <taxon>Adineta</taxon>
    </lineage>
</organism>
<name>A0A820M0A2_9BILA</name>
<accession>A0A820M0A2</accession>
<gene>
    <name evidence="1" type="ORF">KXQ929_LOCUS49087</name>
</gene>
<feature type="non-terminal residue" evidence="1">
    <location>
        <position position="158"/>
    </location>
</feature>
<comment type="caution">
    <text evidence="1">The sequence shown here is derived from an EMBL/GenBank/DDBJ whole genome shotgun (WGS) entry which is preliminary data.</text>
</comment>
<feature type="non-terminal residue" evidence="1">
    <location>
        <position position="1"/>
    </location>
</feature>
<reference evidence="1" key="1">
    <citation type="submission" date="2021-02" db="EMBL/GenBank/DDBJ databases">
        <authorList>
            <person name="Nowell W R."/>
        </authorList>
    </citation>
    <scope>NUCLEOTIDE SEQUENCE</scope>
</reference>
<dbReference type="AlphaFoldDB" id="A0A820M0A2"/>
<evidence type="ECO:0000313" key="2">
    <source>
        <dbReference type="Proteomes" id="UP000663868"/>
    </source>
</evidence>
<sequence>ELSKRNWEDSEANIYWKYKAKEFYAKTQEADKVQEKLDGLTNNVTSVQKDMDVQRKSLRQINDRVVSLEKIMIDSHILLEKIRSTIQQEDKSLPESQKFIHILSRESPYTYTNEARFPVTERYISWKIPFDLYDPTIIVLPKDHQCFRDDERPFVEPN</sequence>